<name>A0A315ZRD9_9ACTN</name>
<organism evidence="2 3">
    <name type="scientific">Quadrisphaera granulorum</name>
    <dbReference type="NCBI Taxonomy" id="317664"/>
    <lineage>
        <taxon>Bacteria</taxon>
        <taxon>Bacillati</taxon>
        <taxon>Actinomycetota</taxon>
        <taxon>Actinomycetes</taxon>
        <taxon>Kineosporiales</taxon>
        <taxon>Kineosporiaceae</taxon>
        <taxon>Quadrisphaera</taxon>
    </lineage>
</organism>
<proteinExistence type="predicted"/>
<sequence length="72" mass="7244">QGPHRSRGGALLASMVDIGGDANIDIRSDAQHPPPAESASLAVVLPVAALVVALVVELLVFTTISNDSNAAS</sequence>
<comment type="caution">
    <text evidence="2">The sequence shown here is derived from an EMBL/GenBank/DDBJ whole genome shotgun (WGS) entry which is preliminary data.</text>
</comment>
<feature type="non-terminal residue" evidence="2">
    <location>
        <position position="1"/>
    </location>
</feature>
<dbReference type="Proteomes" id="UP000245469">
    <property type="component" value="Unassembled WGS sequence"/>
</dbReference>
<keyword evidence="1" id="KW-1133">Transmembrane helix</keyword>
<evidence type="ECO:0000313" key="2">
    <source>
        <dbReference type="EMBL" id="PWJ47570.1"/>
    </source>
</evidence>
<keyword evidence="1" id="KW-0812">Transmembrane</keyword>
<evidence type="ECO:0000256" key="1">
    <source>
        <dbReference type="SAM" id="Phobius"/>
    </source>
</evidence>
<protein>
    <submittedName>
        <fullName evidence="2">Uncharacterized protein</fullName>
    </submittedName>
</protein>
<keyword evidence="1" id="KW-0472">Membrane</keyword>
<dbReference type="AlphaFoldDB" id="A0A315ZRD9"/>
<keyword evidence="3" id="KW-1185">Reference proteome</keyword>
<feature type="transmembrane region" description="Helical" evidence="1">
    <location>
        <begin position="41"/>
        <end position="64"/>
    </location>
</feature>
<accession>A0A315ZRD9</accession>
<dbReference type="EMBL" id="QGDQ01000036">
    <property type="protein sequence ID" value="PWJ47570.1"/>
    <property type="molecule type" value="Genomic_DNA"/>
</dbReference>
<evidence type="ECO:0000313" key="3">
    <source>
        <dbReference type="Proteomes" id="UP000245469"/>
    </source>
</evidence>
<gene>
    <name evidence="2" type="ORF">BXY45_1361</name>
</gene>
<reference evidence="2 3" key="1">
    <citation type="submission" date="2018-03" db="EMBL/GenBank/DDBJ databases">
        <title>Genomic Encyclopedia of Archaeal and Bacterial Type Strains, Phase II (KMG-II): from individual species to whole genera.</title>
        <authorList>
            <person name="Goeker M."/>
        </authorList>
    </citation>
    <scope>NUCLEOTIDE SEQUENCE [LARGE SCALE GENOMIC DNA]</scope>
    <source>
        <strain evidence="2 3">DSM 44889</strain>
    </source>
</reference>